<comment type="similarity">
    <text evidence="1">Belongs to the LytR/CpsA/Psr (LCP) family.</text>
</comment>
<dbReference type="RefSeq" id="WP_254751952.1">
    <property type="nucleotide sequence ID" value="NZ_JANCLV010000013.1"/>
</dbReference>
<sequence length="523" mass="54675">MGRGRDNREYGADASAGTGPVSRHADATAVGVARHLGSRSRMPAWLKVTTAVVTILVVGGLGFAGYWYLRFQSNITTAPLNAGGANSSDDKSDRMQILILGSDTRDGANAEYGTVDDSTGYGKSDVMMLMDVSADNKRVSVISFPRDLLVDIPECTDQKTKRTYPARKGVMINEAMNEAGIGCAVDTVNKLTGLEIDHFMMADFTAVKELSNTVGGVDVCISDAVYDPDSRLRLPKGTSAVKGEMALAFLRTRHAFADGGDLGRIRAQQGFLSSLTRKIKDDGTLSDPSKMLTIADVVTKNLTVDEGLASVPSLVSIGSRLKDIDITKVAFVAVPTTPAVTDINRLQIAEPAGSQLFAALREDVDLTDPTAPTTPSPAPTETTATPTETAPAVPPYDKALQPVTVANGSGVPGRAQEIVQALITGGFTQSGPFEATAVAQSVVYYGTEYADVAADVAALLGIPAAQVQLAPRVAGVQVYLGTDFTTGATYGAGAGVALPEDIVNQTAGDTVCQQANPVLIVQD</sequence>
<feature type="domain" description="LytR/CpsA/Psr regulator C-terminal" evidence="5">
    <location>
        <begin position="402"/>
        <end position="484"/>
    </location>
</feature>
<gene>
    <name evidence="6" type="ORF">NFC73_16620</name>
</gene>
<evidence type="ECO:0000256" key="3">
    <source>
        <dbReference type="SAM" id="Phobius"/>
    </source>
</evidence>
<dbReference type="InterPro" id="IPR050922">
    <property type="entry name" value="LytR/CpsA/Psr_CW_biosynth"/>
</dbReference>
<proteinExistence type="inferred from homology"/>
<feature type="compositionally biased region" description="Low complexity" evidence="2">
    <location>
        <begin position="379"/>
        <end position="391"/>
    </location>
</feature>
<protein>
    <submittedName>
        <fullName evidence="6">LCP family protein</fullName>
    </submittedName>
</protein>
<feature type="domain" description="Cell envelope-related transcriptional attenuator" evidence="4">
    <location>
        <begin position="123"/>
        <end position="280"/>
    </location>
</feature>
<reference evidence="6 7" key="1">
    <citation type="submission" date="2022-06" db="EMBL/GenBank/DDBJ databases">
        <title>Pseudarthrobacter sp. strain RMG13 Genome sequencing and assembly.</title>
        <authorList>
            <person name="Kim I."/>
        </authorList>
    </citation>
    <scope>NUCLEOTIDE SEQUENCE [LARGE SCALE GENOMIC DNA]</scope>
    <source>
        <strain evidence="6 7">RMG13</strain>
    </source>
</reference>
<keyword evidence="3" id="KW-0472">Membrane</keyword>
<feature type="transmembrane region" description="Helical" evidence="3">
    <location>
        <begin position="44"/>
        <end position="69"/>
    </location>
</feature>
<dbReference type="NCBIfam" id="TIGR00350">
    <property type="entry name" value="lytR_cpsA_psr"/>
    <property type="match status" value="1"/>
</dbReference>
<dbReference type="PANTHER" id="PTHR33392">
    <property type="entry name" value="POLYISOPRENYL-TEICHOIC ACID--PEPTIDOGLYCAN TEICHOIC ACID TRANSFERASE TAGU"/>
    <property type="match status" value="1"/>
</dbReference>
<dbReference type="InterPro" id="IPR004474">
    <property type="entry name" value="LytR_CpsA_psr"/>
</dbReference>
<comment type="caution">
    <text evidence="6">The sequence shown here is derived from an EMBL/GenBank/DDBJ whole genome shotgun (WGS) entry which is preliminary data.</text>
</comment>
<dbReference type="EMBL" id="JANCLV010000013">
    <property type="protein sequence ID" value="MCP9001338.1"/>
    <property type="molecule type" value="Genomic_DNA"/>
</dbReference>
<dbReference type="InterPro" id="IPR027381">
    <property type="entry name" value="LytR/CpsA/Psr_C"/>
</dbReference>
<dbReference type="Pfam" id="PF13399">
    <property type="entry name" value="LytR_C"/>
    <property type="match status" value="1"/>
</dbReference>
<keyword evidence="3" id="KW-1133">Transmembrane helix</keyword>
<dbReference type="Gene3D" id="3.30.70.2390">
    <property type="match status" value="1"/>
</dbReference>
<dbReference type="Gene3D" id="3.40.630.190">
    <property type="entry name" value="LCP protein"/>
    <property type="match status" value="1"/>
</dbReference>
<organism evidence="6 7">
    <name type="scientific">Pseudarthrobacter humi</name>
    <dbReference type="NCBI Taxonomy" id="2952523"/>
    <lineage>
        <taxon>Bacteria</taxon>
        <taxon>Bacillati</taxon>
        <taxon>Actinomycetota</taxon>
        <taxon>Actinomycetes</taxon>
        <taxon>Micrococcales</taxon>
        <taxon>Micrococcaceae</taxon>
        <taxon>Pseudarthrobacter</taxon>
    </lineage>
</organism>
<feature type="region of interest" description="Disordered" evidence="2">
    <location>
        <begin position="1"/>
        <end position="24"/>
    </location>
</feature>
<keyword evidence="3" id="KW-0812">Transmembrane</keyword>
<evidence type="ECO:0000259" key="4">
    <source>
        <dbReference type="Pfam" id="PF03816"/>
    </source>
</evidence>
<feature type="region of interest" description="Disordered" evidence="2">
    <location>
        <begin position="366"/>
        <end position="395"/>
    </location>
</feature>
<dbReference type="PANTHER" id="PTHR33392:SF6">
    <property type="entry name" value="POLYISOPRENYL-TEICHOIC ACID--PEPTIDOGLYCAN TEICHOIC ACID TRANSFERASE TAGU"/>
    <property type="match status" value="1"/>
</dbReference>
<name>A0ABT1LSA4_9MICC</name>
<evidence type="ECO:0000313" key="7">
    <source>
        <dbReference type="Proteomes" id="UP001524318"/>
    </source>
</evidence>
<dbReference type="Proteomes" id="UP001524318">
    <property type="component" value="Unassembled WGS sequence"/>
</dbReference>
<accession>A0ABT1LSA4</accession>
<keyword evidence="7" id="KW-1185">Reference proteome</keyword>
<evidence type="ECO:0000259" key="5">
    <source>
        <dbReference type="Pfam" id="PF13399"/>
    </source>
</evidence>
<evidence type="ECO:0000256" key="1">
    <source>
        <dbReference type="ARBA" id="ARBA00006068"/>
    </source>
</evidence>
<feature type="compositionally biased region" description="Basic and acidic residues" evidence="2">
    <location>
        <begin position="1"/>
        <end position="11"/>
    </location>
</feature>
<evidence type="ECO:0000256" key="2">
    <source>
        <dbReference type="SAM" id="MobiDB-lite"/>
    </source>
</evidence>
<evidence type="ECO:0000313" key="6">
    <source>
        <dbReference type="EMBL" id="MCP9001338.1"/>
    </source>
</evidence>
<dbReference type="Pfam" id="PF03816">
    <property type="entry name" value="LytR_cpsA_psr"/>
    <property type="match status" value="1"/>
</dbReference>